<protein>
    <recommendedName>
        <fullName evidence="4 5">Translation initiation factor IF-3</fullName>
    </recommendedName>
</protein>
<proteinExistence type="inferred from homology"/>
<dbReference type="GO" id="GO:0016020">
    <property type="term" value="C:membrane"/>
    <property type="evidence" value="ECO:0007669"/>
    <property type="project" value="TreeGrafter"/>
</dbReference>
<dbReference type="Gene3D" id="3.10.20.80">
    <property type="entry name" value="Translation initiation factor 3 (IF-3), N-terminal domain"/>
    <property type="match status" value="1"/>
</dbReference>
<dbReference type="InterPro" id="IPR019815">
    <property type="entry name" value="Translation_initiation_fac_3_C"/>
</dbReference>
<evidence type="ECO:0000313" key="8">
    <source>
        <dbReference type="EMBL" id="MBP3193733.1"/>
    </source>
</evidence>
<dbReference type="Pfam" id="PF00707">
    <property type="entry name" value="IF3_C"/>
    <property type="match status" value="1"/>
</dbReference>
<organism evidence="8 9">
    <name type="scientific">Natronogracilivirga saccharolytica</name>
    <dbReference type="NCBI Taxonomy" id="2812953"/>
    <lineage>
        <taxon>Bacteria</taxon>
        <taxon>Pseudomonadati</taxon>
        <taxon>Balneolota</taxon>
        <taxon>Balneolia</taxon>
        <taxon>Balneolales</taxon>
        <taxon>Cyclonatronaceae</taxon>
        <taxon>Natronogracilivirga</taxon>
    </lineage>
</organism>
<comment type="similarity">
    <text evidence="1 4">Belongs to the IF-3 family.</text>
</comment>
<evidence type="ECO:0000256" key="1">
    <source>
        <dbReference type="ARBA" id="ARBA00005439"/>
    </source>
</evidence>
<dbReference type="FunFam" id="3.30.110.10:FF:000001">
    <property type="entry name" value="Translation initiation factor IF-3"/>
    <property type="match status" value="1"/>
</dbReference>
<dbReference type="AlphaFoldDB" id="A0A8J7SAY5"/>
<dbReference type="HAMAP" id="MF_00080">
    <property type="entry name" value="IF_3"/>
    <property type="match status" value="1"/>
</dbReference>
<comment type="function">
    <text evidence="4">IF-3 binds to the 30S ribosomal subunit and shifts the equilibrium between 70S ribosomes and their 50S and 30S subunits in favor of the free subunits, thus enhancing the availability of 30S subunits on which protein synthesis initiation begins.</text>
</comment>
<dbReference type="GO" id="GO:0043022">
    <property type="term" value="F:ribosome binding"/>
    <property type="evidence" value="ECO:0007669"/>
    <property type="project" value="TreeGrafter"/>
</dbReference>
<gene>
    <name evidence="4 8" type="primary">infC</name>
    <name evidence="8" type="ORF">NATSA_13735</name>
</gene>
<evidence type="ECO:0000259" key="7">
    <source>
        <dbReference type="Pfam" id="PF05198"/>
    </source>
</evidence>
<comment type="subunit">
    <text evidence="4">Monomer.</text>
</comment>
<dbReference type="SUPFAM" id="SSF55200">
    <property type="entry name" value="Translation initiation factor IF3, C-terminal domain"/>
    <property type="match status" value="1"/>
</dbReference>
<dbReference type="Proteomes" id="UP000673975">
    <property type="component" value="Unassembled WGS sequence"/>
</dbReference>
<keyword evidence="3 4" id="KW-0648">Protein biosynthesis</keyword>
<dbReference type="GO" id="GO:0005829">
    <property type="term" value="C:cytosol"/>
    <property type="evidence" value="ECO:0007669"/>
    <property type="project" value="TreeGrafter"/>
</dbReference>
<dbReference type="InterPro" id="IPR019814">
    <property type="entry name" value="Translation_initiation_fac_3_N"/>
</dbReference>
<dbReference type="InterPro" id="IPR036787">
    <property type="entry name" value="T_IF-3_N_sf"/>
</dbReference>
<dbReference type="Gene3D" id="3.30.110.10">
    <property type="entry name" value="Translation initiation factor 3 (IF-3), C-terminal domain"/>
    <property type="match status" value="1"/>
</dbReference>
<dbReference type="EMBL" id="JAFIDN010000013">
    <property type="protein sequence ID" value="MBP3193733.1"/>
    <property type="molecule type" value="Genomic_DNA"/>
</dbReference>
<accession>A0A8J7SAY5</accession>
<dbReference type="InterPro" id="IPR001288">
    <property type="entry name" value="Translation_initiation_fac_3"/>
</dbReference>
<keyword evidence="4" id="KW-0963">Cytoplasm</keyword>
<dbReference type="GO" id="GO:0003743">
    <property type="term" value="F:translation initiation factor activity"/>
    <property type="evidence" value="ECO:0007669"/>
    <property type="project" value="UniProtKB-UniRule"/>
</dbReference>
<sequence>MGKRFKSNPVRKSEPKERVNEAIRADVVRVIKPDNEHAIIPVEEALEIAYSHNLDLVEVAPNADPPVCKIMDHGKHLFEKKKKEKEAKKKQHVVVLKELRFRPQTDDHDYEFKKRHAESFLKEGNKVKATVQFKGRDIIYSDQGKQLLDRLAEDLEELGKVETPAKLEGKRMSMVFSPAKGAGS</sequence>
<evidence type="ECO:0000256" key="5">
    <source>
        <dbReference type="NCBIfam" id="TIGR00168"/>
    </source>
</evidence>
<keyword evidence="2 4" id="KW-0396">Initiation factor</keyword>
<evidence type="ECO:0000313" key="9">
    <source>
        <dbReference type="Proteomes" id="UP000673975"/>
    </source>
</evidence>
<keyword evidence="9" id="KW-1185">Reference proteome</keyword>
<evidence type="ECO:0000256" key="4">
    <source>
        <dbReference type="HAMAP-Rule" id="MF_00080"/>
    </source>
</evidence>
<comment type="subcellular location">
    <subcellularLocation>
        <location evidence="4">Cytoplasm</location>
    </subcellularLocation>
</comment>
<dbReference type="Pfam" id="PF05198">
    <property type="entry name" value="IF3_N"/>
    <property type="match status" value="1"/>
</dbReference>
<dbReference type="SUPFAM" id="SSF54364">
    <property type="entry name" value="Translation initiation factor IF3, N-terminal domain"/>
    <property type="match status" value="1"/>
</dbReference>
<name>A0A8J7SAY5_9BACT</name>
<evidence type="ECO:0000259" key="6">
    <source>
        <dbReference type="Pfam" id="PF00707"/>
    </source>
</evidence>
<dbReference type="NCBIfam" id="TIGR00168">
    <property type="entry name" value="infC"/>
    <property type="match status" value="1"/>
</dbReference>
<dbReference type="GO" id="GO:0032790">
    <property type="term" value="P:ribosome disassembly"/>
    <property type="evidence" value="ECO:0007669"/>
    <property type="project" value="TreeGrafter"/>
</dbReference>
<dbReference type="InterPro" id="IPR036788">
    <property type="entry name" value="T_IF-3_C_sf"/>
</dbReference>
<evidence type="ECO:0000256" key="3">
    <source>
        <dbReference type="ARBA" id="ARBA00022917"/>
    </source>
</evidence>
<feature type="domain" description="Translation initiation factor 3 C-terminal" evidence="6">
    <location>
        <begin position="95"/>
        <end position="178"/>
    </location>
</feature>
<feature type="domain" description="Translation initiation factor 3 N-terminal" evidence="7">
    <location>
        <begin position="19"/>
        <end position="87"/>
    </location>
</feature>
<evidence type="ECO:0000256" key="2">
    <source>
        <dbReference type="ARBA" id="ARBA00022540"/>
    </source>
</evidence>
<dbReference type="PANTHER" id="PTHR10938:SF0">
    <property type="entry name" value="TRANSLATION INITIATION FACTOR IF-3, MITOCHONDRIAL"/>
    <property type="match status" value="1"/>
</dbReference>
<reference evidence="8" key="1">
    <citation type="submission" date="2021-02" db="EMBL/GenBank/DDBJ databases">
        <title>Natronogracilivirga saccharolytica gen. nov. sp. nov. a new anaerobic, haloalkiliphilic carbohydrate-fermenting bacterium from soda lake and proposing of Cyclonatronumiaceae fam. nov. in the phylum Balneolaeota.</title>
        <authorList>
            <person name="Zhilina T.N."/>
            <person name="Sorokin D.Y."/>
            <person name="Zavarzina D.G."/>
            <person name="Toshchakov S.V."/>
            <person name="Kublanov I.V."/>
        </authorList>
    </citation>
    <scope>NUCLEOTIDE SEQUENCE</scope>
    <source>
        <strain evidence="8">Z-1702</strain>
    </source>
</reference>
<dbReference type="PANTHER" id="PTHR10938">
    <property type="entry name" value="TRANSLATION INITIATION FACTOR IF-3"/>
    <property type="match status" value="1"/>
</dbReference>
<comment type="caution">
    <text evidence="8">The sequence shown here is derived from an EMBL/GenBank/DDBJ whole genome shotgun (WGS) entry which is preliminary data.</text>
</comment>
<dbReference type="RefSeq" id="WP_210513225.1">
    <property type="nucleotide sequence ID" value="NZ_JAFIDN010000013.1"/>
</dbReference>